<protein>
    <submittedName>
        <fullName evidence="1">Uncharacterized protein</fullName>
    </submittedName>
</protein>
<dbReference type="Proteomes" id="UP000003082">
    <property type="component" value="Unassembled WGS sequence"/>
</dbReference>
<dbReference type="AlphaFoldDB" id="B9D0N5"/>
<dbReference type="EMBL" id="ACFU01000006">
    <property type="protein sequence ID" value="EEF14520.1"/>
    <property type="molecule type" value="Genomic_DNA"/>
</dbReference>
<accession>B9D0N5</accession>
<gene>
    <name evidence="1" type="ORF">CAMRE0001_1245</name>
</gene>
<reference evidence="1 2" key="1">
    <citation type="submission" date="2008-08" db="EMBL/GenBank/DDBJ databases">
        <authorList>
            <person name="Madupu R."/>
            <person name="Durkin A.S."/>
            <person name="Torralba M."/>
            <person name="Methe B."/>
            <person name="Sutton G.G."/>
            <person name="Strausberg R.L."/>
            <person name="Nelson K.E."/>
        </authorList>
    </citation>
    <scope>NUCLEOTIDE SEQUENCE [LARGE SCALE GENOMIC DNA]</scope>
    <source>
        <strain evidence="1 2">RM3267</strain>
    </source>
</reference>
<comment type="caution">
    <text evidence="1">The sequence shown here is derived from an EMBL/GenBank/DDBJ whole genome shotgun (WGS) entry which is preliminary data.</text>
</comment>
<sequence>MGLNPAPKNVKNNLCIIFLAIKFKSRSAHFHSPIFSAILANLACKYQNSDAKFVPSSDIFKFDGTNR</sequence>
<organism evidence="1 2">
    <name type="scientific">Campylobacter rectus RM3267</name>
    <dbReference type="NCBI Taxonomy" id="553218"/>
    <lineage>
        <taxon>Bacteria</taxon>
        <taxon>Pseudomonadati</taxon>
        <taxon>Campylobacterota</taxon>
        <taxon>Epsilonproteobacteria</taxon>
        <taxon>Campylobacterales</taxon>
        <taxon>Campylobacteraceae</taxon>
        <taxon>Campylobacter</taxon>
    </lineage>
</organism>
<proteinExistence type="predicted"/>
<evidence type="ECO:0000313" key="1">
    <source>
        <dbReference type="EMBL" id="EEF14520.1"/>
    </source>
</evidence>
<evidence type="ECO:0000313" key="2">
    <source>
        <dbReference type="Proteomes" id="UP000003082"/>
    </source>
</evidence>
<keyword evidence="2" id="KW-1185">Reference proteome</keyword>
<dbReference type="STRING" id="553218.CAMRE0001_1245"/>
<name>B9D0N5_CAMRE</name>